<evidence type="ECO:0000256" key="1">
    <source>
        <dbReference type="ARBA" id="ARBA00005953"/>
    </source>
</evidence>
<dbReference type="STRING" id="1888892.BFL28_14190"/>
<comment type="caution">
    <text evidence="3">The sequence shown here is derived from an EMBL/GenBank/DDBJ whole genome shotgun (WGS) entry which is preliminary data.</text>
</comment>
<proteinExistence type="inferred from homology"/>
<dbReference type="Pfam" id="PF13279">
    <property type="entry name" value="4HBT_2"/>
    <property type="match status" value="1"/>
</dbReference>
<dbReference type="InterPro" id="IPR050563">
    <property type="entry name" value="4-hydroxybenzoyl-CoA_TE"/>
</dbReference>
<evidence type="ECO:0000256" key="2">
    <source>
        <dbReference type="ARBA" id="ARBA00022801"/>
    </source>
</evidence>
<organism evidence="3 4">
    <name type="scientific">Sphingomonas turrisvirgatae</name>
    <dbReference type="NCBI Taxonomy" id="1888892"/>
    <lineage>
        <taxon>Bacteria</taxon>
        <taxon>Pseudomonadati</taxon>
        <taxon>Pseudomonadota</taxon>
        <taxon>Alphaproteobacteria</taxon>
        <taxon>Sphingomonadales</taxon>
        <taxon>Sphingomonadaceae</taxon>
        <taxon>Sphingomonas</taxon>
    </lineage>
</organism>
<dbReference type="GO" id="GO:0047617">
    <property type="term" value="F:fatty acyl-CoA hydrolase activity"/>
    <property type="evidence" value="ECO:0007669"/>
    <property type="project" value="TreeGrafter"/>
</dbReference>
<gene>
    <name evidence="3" type="ORF">BFL28_14190</name>
</gene>
<keyword evidence="2" id="KW-0378">Hydrolase</keyword>
<dbReference type="AlphaFoldDB" id="A0A1E3LZ43"/>
<keyword evidence="4" id="KW-1185">Reference proteome</keyword>
<dbReference type="RefSeq" id="WP_069319930.1">
    <property type="nucleotide sequence ID" value="NZ_MDDS01000015.1"/>
</dbReference>
<comment type="similarity">
    <text evidence="1">Belongs to the 4-hydroxybenzoyl-CoA thioesterase family.</text>
</comment>
<dbReference type="OrthoDB" id="9801517at2"/>
<name>A0A1E3LZ43_9SPHN</name>
<dbReference type="PANTHER" id="PTHR31793:SF27">
    <property type="entry name" value="NOVEL THIOESTERASE SUPERFAMILY DOMAIN AND SAPOSIN A-TYPE DOMAIN CONTAINING PROTEIN (0610012H03RIK)"/>
    <property type="match status" value="1"/>
</dbReference>
<evidence type="ECO:0000313" key="3">
    <source>
        <dbReference type="EMBL" id="ODP38395.1"/>
    </source>
</evidence>
<dbReference type="EMBL" id="MDDS01000015">
    <property type="protein sequence ID" value="ODP38395.1"/>
    <property type="molecule type" value="Genomic_DNA"/>
</dbReference>
<protein>
    <recommendedName>
        <fullName evidence="5">Thioesterase</fullName>
    </recommendedName>
</protein>
<dbReference type="Proteomes" id="UP000094487">
    <property type="component" value="Unassembled WGS sequence"/>
</dbReference>
<accession>A0A1E3LZ43</accession>
<evidence type="ECO:0000313" key="4">
    <source>
        <dbReference type="Proteomes" id="UP000094487"/>
    </source>
</evidence>
<dbReference type="PANTHER" id="PTHR31793">
    <property type="entry name" value="4-HYDROXYBENZOYL-COA THIOESTERASE FAMILY MEMBER"/>
    <property type="match status" value="1"/>
</dbReference>
<evidence type="ECO:0008006" key="5">
    <source>
        <dbReference type="Google" id="ProtNLM"/>
    </source>
</evidence>
<sequence>MPDHGPGRYVEYRHPIRVGPGAIDDLDHVNNAIYLMWMQEAVNAYWRKTAPPEQVETLAWIAHRHDVVYHRPAVLHDLIVAVVRVIGHQGCRAHFETRFERNGEDVAIVESTLVCIDRGSRQLVRIRPDLAQHFYLRDTEATTASGAMR</sequence>
<reference evidence="3 4" key="1">
    <citation type="submission" date="2016-08" db="EMBL/GenBank/DDBJ databases">
        <title>Draft genome of the agarase producing Sphingomonas sp. MCT13.</title>
        <authorList>
            <person name="D'Andrea M.M."/>
            <person name="Rossolini G.M."/>
            <person name="Thaller M.C."/>
        </authorList>
    </citation>
    <scope>NUCLEOTIDE SEQUENCE [LARGE SCALE GENOMIC DNA]</scope>
    <source>
        <strain evidence="3 4">MCT13</strain>
    </source>
</reference>
<dbReference type="InterPro" id="IPR029069">
    <property type="entry name" value="HotDog_dom_sf"/>
</dbReference>
<dbReference type="SUPFAM" id="SSF54637">
    <property type="entry name" value="Thioesterase/thiol ester dehydrase-isomerase"/>
    <property type="match status" value="1"/>
</dbReference>
<dbReference type="CDD" id="cd00586">
    <property type="entry name" value="4HBT"/>
    <property type="match status" value="1"/>
</dbReference>
<dbReference type="Gene3D" id="3.10.129.10">
    <property type="entry name" value="Hotdog Thioesterase"/>
    <property type="match status" value="1"/>
</dbReference>